<accession>A0A1E5TEH8</accession>
<dbReference type="AlphaFoldDB" id="A0A1E5TEH8"/>
<name>A0A1E5TEH8_9FLAO</name>
<organism evidence="1 2">
    <name type="scientific">Flavivirga aquatica</name>
    <dbReference type="NCBI Taxonomy" id="1849968"/>
    <lineage>
        <taxon>Bacteria</taxon>
        <taxon>Pseudomonadati</taxon>
        <taxon>Bacteroidota</taxon>
        <taxon>Flavobacteriia</taxon>
        <taxon>Flavobacteriales</taxon>
        <taxon>Flavobacteriaceae</taxon>
        <taxon>Flavivirga</taxon>
    </lineage>
</organism>
<evidence type="ECO:0000313" key="1">
    <source>
        <dbReference type="EMBL" id="OEK09747.1"/>
    </source>
</evidence>
<protein>
    <submittedName>
        <fullName evidence="1">Uncharacterized protein</fullName>
    </submittedName>
</protein>
<gene>
    <name evidence="1" type="ORF">A8C32_13475</name>
</gene>
<comment type="caution">
    <text evidence="1">The sequence shown here is derived from an EMBL/GenBank/DDBJ whole genome shotgun (WGS) entry which is preliminary data.</text>
</comment>
<sequence length="105" mass="12322">MGYVAYYELNIDYIIENYCVNKEKPELQCNGKCHLATQLRSNTADTTGETSYLSSFFEAFVPVYFQGYKLEFFFQEVFIFTKNNWNYNNIFSSVFNDSLDPPPQV</sequence>
<reference evidence="1 2" key="1">
    <citation type="submission" date="2016-05" db="EMBL/GenBank/DDBJ databases">
        <title>Draft Genome Sequence of Algibacter sp. Strain SK-16 Isolated from the Surface Water of Aburatsubo Inlet.</title>
        <authorList>
            <person name="Wong S.-K."/>
            <person name="Yoshizawa S."/>
            <person name="Nakajima Y."/>
            <person name="Ogura Y."/>
            <person name="Tetsuya H."/>
            <person name="Hamasaki K."/>
        </authorList>
    </citation>
    <scope>NUCLEOTIDE SEQUENCE [LARGE SCALE GENOMIC DNA]</scope>
    <source>
        <strain evidence="1 2">SK-16</strain>
    </source>
</reference>
<evidence type="ECO:0000313" key="2">
    <source>
        <dbReference type="Proteomes" id="UP000095713"/>
    </source>
</evidence>
<proteinExistence type="predicted"/>
<keyword evidence="2" id="KW-1185">Reference proteome</keyword>
<dbReference type="Proteomes" id="UP000095713">
    <property type="component" value="Unassembled WGS sequence"/>
</dbReference>
<dbReference type="STRING" id="1849968.A8C32_13475"/>
<dbReference type="EMBL" id="MDJD01000007">
    <property type="protein sequence ID" value="OEK09747.1"/>
    <property type="molecule type" value="Genomic_DNA"/>
</dbReference>